<name>A0A1Y5SA09_9RHOB</name>
<evidence type="ECO:0000313" key="3">
    <source>
        <dbReference type="EMBL" id="SLN34364.1"/>
    </source>
</evidence>
<reference evidence="3 4" key="1">
    <citation type="submission" date="2017-03" db="EMBL/GenBank/DDBJ databases">
        <authorList>
            <person name="Afonso C.L."/>
            <person name="Miller P.J."/>
            <person name="Scott M.A."/>
            <person name="Spackman E."/>
            <person name="Goraichik I."/>
            <person name="Dimitrov K.M."/>
            <person name="Suarez D.L."/>
            <person name="Swayne D.E."/>
        </authorList>
    </citation>
    <scope>NUCLEOTIDE SEQUENCE [LARGE SCALE GENOMIC DNA]</scope>
    <source>
        <strain evidence="3 4">CECT 7066</strain>
    </source>
</reference>
<keyword evidence="4" id="KW-1185">Reference proteome</keyword>
<evidence type="ECO:0000313" key="4">
    <source>
        <dbReference type="Proteomes" id="UP000193870"/>
    </source>
</evidence>
<dbReference type="Proteomes" id="UP000193870">
    <property type="component" value="Unassembled WGS sequence"/>
</dbReference>
<feature type="transmembrane region" description="Helical" evidence="1">
    <location>
        <begin position="53"/>
        <end position="75"/>
    </location>
</feature>
<dbReference type="STRING" id="315423.SAMN04488020_103158"/>
<gene>
    <name evidence="3" type="ORF">PAM7066_01438</name>
</gene>
<evidence type="ECO:0000259" key="2">
    <source>
        <dbReference type="Pfam" id="PF16261"/>
    </source>
</evidence>
<accession>A0A1Y5SA09</accession>
<keyword evidence="1" id="KW-0472">Membrane</keyword>
<dbReference type="InterPro" id="IPR017481">
    <property type="entry name" value="CHP03032"/>
</dbReference>
<evidence type="ECO:0000256" key="1">
    <source>
        <dbReference type="SAM" id="Phobius"/>
    </source>
</evidence>
<organism evidence="3 4">
    <name type="scientific">Palleronia marisminoris</name>
    <dbReference type="NCBI Taxonomy" id="315423"/>
    <lineage>
        <taxon>Bacteria</taxon>
        <taxon>Pseudomonadati</taxon>
        <taxon>Pseudomonadota</taxon>
        <taxon>Alphaproteobacteria</taxon>
        <taxon>Rhodobacterales</taxon>
        <taxon>Roseobacteraceae</taxon>
        <taxon>Palleronia</taxon>
    </lineage>
</organism>
<sequence>MGEGDEDGTPRYVTAVSRSDTIDGWPDRRASGGVVVDVATGASFGRILTARNVALAEAVSAFALLVGFQFVVATLRYRSRRIEHLVTASPDAGSLLAKRS</sequence>
<keyword evidence="1" id="KW-1133">Transmembrane helix</keyword>
<dbReference type="AlphaFoldDB" id="A0A1Y5SA09"/>
<dbReference type="Pfam" id="PF16261">
    <property type="entry name" value="DUF4915"/>
    <property type="match status" value="1"/>
</dbReference>
<feature type="domain" description="Conserved hypothetical protein CHP03032" evidence="2">
    <location>
        <begin position="6"/>
        <end position="42"/>
    </location>
</feature>
<protein>
    <recommendedName>
        <fullName evidence="2">Conserved hypothetical protein CHP03032 domain-containing protein</fullName>
    </recommendedName>
</protein>
<dbReference type="EMBL" id="FWFV01000003">
    <property type="protein sequence ID" value="SLN34364.1"/>
    <property type="molecule type" value="Genomic_DNA"/>
</dbReference>
<proteinExistence type="predicted"/>
<keyword evidence="1" id="KW-0812">Transmembrane</keyword>